<dbReference type="Gene3D" id="3.40.630.30">
    <property type="match status" value="1"/>
</dbReference>
<evidence type="ECO:0000313" key="5">
    <source>
        <dbReference type="EMBL" id="EDO38140.1"/>
    </source>
</evidence>
<evidence type="ECO:0000259" key="4">
    <source>
        <dbReference type="PROSITE" id="PS51186"/>
    </source>
</evidence>
<dbReference type="PANTHER" id="PTHR10545:SF29">
    <property type="entry name" value="GH14572P-RELATED"/>
    <property type="match status" value="1"/>
</dbReference>
<dbReference type="AlphaFoldDB" id="A7SDV2"/>
<dbReference type="InterPro" id="IPR016181">
    <property type="entry name" value="Acyl_CoA_acyltransferase"/>
</dbReference>
<dbReference type="EMBL" id="DS469632">
    <property type="protein sequence ID" value="EDO38140.1"/>
    <property type="molecule type" value="Genomic_DNA"/>
</dbReference>
<keyword evidence="2" id="KW-0808">Transferase</keyword>
<dbReference type="CDD" id="cd04301">
    <property type="entry name" value="NAT_SF"/>
    <property type="match status" value="1"/>
</dbReference>
<dbReference type="PROSITE" id="PS51186">
    <property type="entry name" value="GNAT"/>
    <property type="match status" value="1"/>
</dbReference>
<sequence length="172" mass="19387">MADVAETDSFVVRWATTKDTQEILRMNEELTTFHHDPVSACAGAQKGLPEEIKNNSYWVQVLVAERQPATAERQLVGFALVNPGYSCYSGRRLRLEAIYVEDKYRGRGIGKALMKAIAKHATEQGCKKISWTVIGWNEKGISFYEALGATKDKWEQFSLKEEAIVRLSQEGE</sequence>
<gene>
    <name evidence="5" type="ORF">NEMVEDRAFT_v1g210741</name>
</gene>
<name>A7SDV2_NEMVE</name>
<dbReference type="OMA" id="FICMEEN"/>
<reference evidence="5 6" key="1">
    <citation type="journal article" date="2007" name="Science">
        <title>Sea anemone genome reveals ancestral eumetazoan gene repertoire and genomic organization.</title>
        <authorList>
            <person name="Putnam N.H."/>
            <person name="Srivastava M."/>
            <person name="Hellsten U."/>
            <person name="Dirks B."/>
            <person name="Chapman J."/>
            <person name="Salamov A."/>
            <person name="Terry A."/>
            <person name="Shapiro H."/>
            <person name="Lindquist E."/>
            <person name="Kapitonov V.V."/>
            <person name="Jurka J."/>
            <person name="Genikhovich G."/>
            <person name="Grigoriev I.V."/>
            <person name="Lucas S.M."/>
            <person name="Steele R.E."/>
            <person name="Finnerty J.R."/>
            <person name="Technau U."/>
            <person name="Martindale M.Q."/>
            <person name="Rokhsar D.S."/>
        </authorList>
    </citation>
    <scope>NUCLEOTIDE SEQUENCE [LARGE SCALE GENOMIC DNA]</scope>
    <source>
        <strain evidence="6">CH2 X CH6</strain>
    </source>
</reference>
<evidence type="ECO:0000256" key="1">
    <source>
        <dbReference type="ARBA" id="ARBA00008694"/>
    </source>
</evidence>
<dbReference type="InterPro" id="IPR051016">
    <property type="entry name" value="Diverse_Substrate_AcTransf"/>
</dbReference>
<protein>
    <recommendedName>
        <fullName evidence="4">N-acetyltransferase domain-containing protein</fullName>
    </recommendedName>
</protein>
<dbReference type="HOGENOM" id="CLU_013985_41_1_1"/>
<accession>A7SDV2</accession>
<feature type="domain" description="N-acetyltransferase" evidence="4">
    <location>
        <begin position="10"/>
        <end position="172"/>
    </location>
</feature>
<dbReference type="OrthoDB" id="7305308at2759"/>
<keyword evidence="3" id="KW-0012">Acyltransferase</keyword>
<dbReference type="STRING" id="45351.A7SDV2"/>
<comment type="similarity">
    <text evidence="1">Belongs to the acetyltransferase family.</text>
</comment>
<keyword evidence="6" id="KW-1185">Reference proteome</keyword>
<dbReference type="PANTHER" id="PTHR10545">
    <property type="entry name" value="DIAMINE N-ACETYLTRANSFERASE"/>
    <property type="match status" value="1"/>
</dbReference>
<evidence type="ECO:0000256" key="3">
    <source>
        <dbReference type="ARBA" id="ARBA00023315"/>
    </source>
</evidence>
<dbReference type="Pfam" id="PF00583">
    <property type="entry name" value="Acetyltransf_1"/>
    <property type="match status" value="1"/>
</dbReference>
<dbReference type="InterPro" id="IPR000182">
    <property type="entry name" value="GNAT_dom"/>
</dbReference>
<dbReference type="PhylomeDB" id="A7SDV2"/>
<dbReference type="FunFam" id="3.40.630.30:FF:000064">
    <property type="entry name" value="GNAT family acetyltransferase"/>
    <property type="match status" value="1"/>
</dbReference>
<dbReference type="InParanoid" id="A7SDV2"/>
<dbReference type="eggNOG" id="KOG3216">
    <property type="taxonomic scope" value="Eukaryota"/>
</dbReference>
<dbReference type="KEGG" id="nve:5509716"/>
<evidence type="ECO:0000256" key="2">
    <source>
        <dbReference type="ARBA" id="ARBA00022679"/>
    </source>
</evidence>
<dbReference type="SUPFAM" id="SSF55729">
    <property type="entry name" value="Acyl-CoA N-acyltransferases (Nat)"/>
    <property type="match status" value="1"/>
</dbReference>
<proteinExistence type="inferred from homology"/>
<dbReference type="Proteomes" id="UP000001593">
    <property type="component" value="Unassembled WGS sequence"/>
</dbReference>
<organism evidence="5 6">
    <name type="scientific">Nematostella vectensis</name>
    <name type="common">Starlet sea anemone</name>
    <dbReference type="NCBI Taxonomy" id="45351"/>
    <lineage>
        <taxon>Eukaryota</taxon>
        <taxon>Metazoa</taxon>
        <taxon>Cnidaria</taxon>
        <taxon>Anthozoa</taxon>
        <taxon>Hexacorallia</taxon>
        <taxon>Actiniaria</taxon>
        <taxon>Edwardsiidae</taxon>
        <taxon>Nematostella</taxon>
    </lineage>
</organism>
<evidence type="ECO:0000313" key="6">
    <source>
        <dbReference type="Proteomes" id="UP000001593"/>
    </source>
</evidence>
<dbReference type="GO" id="GO:0008080">
    <property type="term" value="F:N-acetyltransferase activity"/>
    <property type="evidence" value="ECO:0000318"/>
    <property type="project" value="GO_Central"/>
</dbReference>